<evidence type="ECO:0000256" key="2">
    <source>
        <dbReference type="ARBA" id="ARBA00009500"/>
    </source>
</evidence>
<keyword evidence="13" id="KW-1015">Disulfide bond</keyword>
<dbReference type="InterPro" id="IPR023796">
    <property type="entry name" value="Serpin_dom"/>
</dbReference>
<evidence type="ECO:0000256" key="5">
    <source>
        <dbReference type="ARBA" id="ARBA00022525"/>
    </source>
</evidence>
<evidence type="ECO:0000256" key="6">
    <source>
        <dbReference type="ARBA" id="ARBA00022553"/>
    </source>
</evidence>
<dbReference type="GO" id="GO:0008201">
    <property type="term" value="F:heparin binding"/>
    <property type="evidence" value="ECO:0007669"/>
    <property type="project" value="UniProtKB-KW"/>
</dbReference>
<dbReference type="InterPro" id="IPR036186">
    <property type="entry name" value="Serpin_sf"/>
</dbReference>
<dbReference type="Proteomes" id="UP000261620">
    <property type="component" value="Unplaced"/>
</dbReference>
<keyword evidence="10 19" id="KW-0732">Signal</keyword>
<dbReference type="AlphaFoldDB" id="A0A3Q3WD68"/>
<evidence type="ECO:0000256" key="10">
    <source>
        <dbReference type="ARBA" id="ARBA00022729"/>
    </source>
</evidence>
<evidence type="ECO:0000256" key="9">
    <source>
        <dbReference type="ARBA" id="ARBA00022696"/>
    </source>
</evidence>
<evidence type="ECO:0000256" key="3">
    <source>
        <dbReference type="ARBA" id="ARBA00011096"/>
    </source>
</evidence>
<name>A0A3Q3WD68_MOLML</name>
<dbReference type="Ensembl" id="ENSMMOT00000010141.1">
    <property type="protein sequence ID" value="ENSMMOP00000009967.1"/>
    <property type="gene ID" value="ENSMMOG00000007705.1"/>
</dbReference>
<dbReference type="PANTHER" id="PTHR11461:SF53">
    <property type="entry name" value="ANTITHROMBIN-III"/>
    <property type="match status" value="1"/>
</dbReference>
<evidence type="ECO:0000256" key="1">
    <source>
        <dbReference type="ARBA" id="ARBA00004239"/>
    </source>
</evidence>
<evidence type="ECO:0000256" key="19">
    <source>
        <dbReference type="SAM" id="SignalP"/>
    </source>
</evidence>
<keyword evidence="8" id="KW-0646">Protease inhibitor</keyword>
<keyword evidence="5" id="KW-0964">Secreted</keyword>
<feature type="signal peptide" evidence="19">
    <location>
        <begin position="1"/>
        <end position="18"/>
    </location>
</feature>
<evidence type="ECO:0000313" key="22">
    <source>
        <dbReference type="Proteomes" id="UP000261620"/>
    </source>
</evidence>
<dbReference type="GO" id="GO:0007596">
    <property type="term" value="P:blood coagulation"/>
    <property type="evidence" value="ECO:0007669"/>
    <property type="project" value="UniProtKB-KW"/>
</dbReference>
<protein>
    <recommendedName>
        <fullName evidence="4">Antithrombin-III</fullName>
    </recommendedName>
    <alternativeName>
        <fullName evidence="16">Serpin C1</fullName>
    </alternativeName>
</protein>
<dbReference type="GO" id="GO:0004867">
    <property type="term" value="F:serine-type endopeptidase inhibitor activity"/>
    <property type="evidence" value="ECO:0007669"/>
    <property type="project" value="UniProtKB-KW"/>
</dbReference>
<evidence type="ECO:0000313" key="21">
    <source>
        <dbReference type="Ensembl" id="ENSMMOP00000009967.1"/>
    </source>
</evidence>
<comment type="similarity">
    <text evidence="2 17">Belongs to the serpin family.</text>
</comment>
<proteinExistence type="inferred from homology"/>
<comment type="subunit">
    <text evidence="3">Forms protease inhibiting heterodimer with TMPRSS7.</text>
</comment>
<dbReference type="SMART" id="SM00093">
    <property type="entry name" value="SERPIN"/>
    <property type="match status" value="1"/>
</dbReference>
<comment type="function">
    <text evidence="15">Most important serine protease inhibitor in plasma that regulates the blood coagulation cascade. AT-III inhibits thrombin, matriptase-3/TMPRSS7, as well as factors IXa, Xa and XIa. Its inhibitory activity is greatly enhanced in the presence of heparin.</text>
</comment>
<evidence type="ECO:0000256" key="11">
    <source>
        <dbReference type="ARBA" id="ARBA00022900"/>
    </source>
</evidence>
<organism evidence="21 22">
    <name type="scientific">Mola mola</name>
    <name type="common">Ocean sunfish</name>
    <name type="synonym">Tetraodon mola</name>
    <dbReference type="NCBI Taxonomy" id="94237"/>
    <lineage>
        <taxon>Eukaryota</taxon>
        <taxon>Metazoa</taxon>
        <taxon>Chordata</taxon>
        <taxon>Craniata</taxon>
        <taxon>Vertebrata</taxon>
        <taxon>Euteleostomi</taxon>
        <taxon>Actinopterygii</taxon>
        <taxon>Neopterygii</taxon>
        <taxon>Teleostei</taxon>
        <taxon>Neoteleostei</taxon>
        <taxon>Acanthomorphata</taxon>
        <taxon>Eupercaria</taxon>
        <taxon>Tetraodontiformes</taxon>
        <taxon>Molidae</taxon>
        <taxon>Mola</taxon>
    </lineage>
</organism>
<dbReference type="Gene3D" id="2.30.39.10">
    <property type="entry name" value="Alpha-1-antitrypsin, domain 1"/>
    <property type="match status" value="1"/>
</dbReference>
<feature type="region of interest" description="Disordered" evidence="18">
    <location>
        <begin position="35"/>
        <end position="61"/>
    </location>
</feature>
<keyword evidence="22" id="KW-1185">Reference proteome</keyword>
<dbReference type="SUPFAM" id="SSF56574">
    <property type="entry name" value="Serpins"/>
    <property type="match status" value="1"/>
</dbReference>
<keyword evidence="11" id="KW-0722">Serine protease inhibitor</keyword>
<dbReference type="InterPro" id="IPR042185">
    <property type="entry name" value="Serpin_sf_2"/>
</dbReference>
<dbReference type="InterPro" id="IPR000215">
    <property type="entry name" value="Serpin_fam"/>
</dbReference>
<accession>A0A3Q3WD68</accession>
<evidence type="ECO:0000256" key="12">
    <source>
        <dbReference type="ARBA" id="ARBA00023084"/>
    </source>
</evidence>
<keyword evidence="9" id="KW-0356">Hemostasis</keyword>
<feature type="domain" description="Serpin" evidence="20">
    <location>
        <begin position="75"/>
        <end position="445"/>
    </location>
</feature>
<evidence type="ECO:0000256" key="7">
    <source>
        <dbReference type="ARBA" id="ARBA00022674"/>
    </source>
</evidence>
<reference evidence="21" key="2">
    <citation type="submission" date="2025-09" db="UniProtKB">
        <authorList>
            <consortium name="Ensembl"/>
        </authorList>
    </citation>
    <scope>IDENTIFICATION</scope>
</reference>
<dbReference type="GO" id="GO:0005615">
    <property type="term" value="C:extracellular space"/>
    <property type="evidence" value="ECO:0007669"/>
    <property type="project" value="InterPro"/>
</dbReference>
<dbReference type="Gene3D" id="3.30.497.10">
    <property type="entry name" value="Antithrombin, subunit I, domain 2"/>
    <property type="match status" value="1"/>
</dbReference>
<keyword evidence="14" id="KW-0325">Glycoprotein</keyword>
<keyword evidence="6" id="KW-0597">Phosphoprotein</keyword>
<evidence type="ECO:0000256" key="18">
    <source>
        <dbReference type="SAM" id="MobiDB-lite"/>
    </source>
</evidence>
<evidence type="ECO:0000256" key="8">
    <source>
        <dbReference type="ARBA" id="ARBA00022690"/>
    </source>
</evidence>
<evidence type="ECO:0000256" key="15">
    <source>
        <dbReference type="ARBA" id="ARBA00025088"/>
    </source>
</evidence>
<evidence type="ECO:0000256" key="14">
    <source>
        <dbReference type="ARBA" id="ARBA00023180"/>
    </source>
</evidence>
<sequence length="448" mass="50472">MRAADWLLVVAILPLVSAALPDICSAKPRDLPLEPRCIYRSPEPEDPEDPTSEPVPGSTNPRVWELSKANSRFALSLYRQLALSKTPESNIFMSPISISTAFAMTKLGACNHTLQQIMKVFEFDTIKEKTSDQVHFFFAKLNCRLYRKKDRTTEVISANRLFGDKSLTFNETYQNISEMVYGAKLLPLNFREDPDKARVTINNWIANKTENLIQDTLPPGALDSTTILVLVNTIYFKGQWKNKFDKENVYAADFHLSPSRSCPVSMMYQEARFKYRHLRDDHMQLLEMPYRGDDITMVIILPSKDATLSQVEAGLDLKKVTGWLEGMKETTVSVHLPRFRVEDAFSLKEKLQAMGLRDLFSPDRASLPGMLEDGGDGVHISDAFHKAFLEVNEEGSEAAASTTVVAVGRSINLNRVVFQANRPFLLLIREATINALLFMARVADPCGQ</sequence>
<keyword evidence="12" id="KW-0094">Blood coagulation</keyword>
<dbReference type="Pfam" id="PF00079">
    <property type="entry name" value="Serpin"/>
    <property type="match status" value="1"/>
</dbReference>
<dbReference type="STRING" id="94237.ENSMMOP00000009967"/>
<evidence type="ECO:0000256" key="16">
    <source>
        <dbReference type="ARBA" id="ARBA00033153"/>
    </source>
</evidence>
<evidence type="ECO:0000256" key="17">
    <source>
        <dbReference type="RuleBase" id="RU000411"/>
    </source>
</evidence>
<evidence type="ECO:0000256" key="13">
    <source>
        <dbReference type="ARBA" id="ARBA00023157"/>
    </source>
</evidence>
<dbReference type="InterPro" id="IPR042178">
    <property type="entry name" value="Serpin_sf_1"/>
</dbReference>
<dbReference type="PROSITE" id="PS00284">
    <property type="entry name" value="SERPIN"/>
    <property type="match status" value="1"/>
</dbReference>
<dbReference type="OMA" id="CQVPTMY"/>
<dbReference type="PANTHER" id="PTHR11461">
    <property type="entry name" value="SERINE PROTEASE INHIBITOR, SERPIN"/>
    <property type="match status" value="1"/>
</dbReference>
<evidence type="ECO:0000256" key="4">
    <source>
        <dbReference type="ARBA" id="ARBA00015267"/>
    </source>
</evidence>
<keyword evidence="7" id="KW-0358">Heparin-binding</keyword>
<reference evidence="21" key="1">
    <citation type="submission" date="2025-08" db="UniProtKB">
        <authorList>
            <consortium name="Ensembl"/>
        </authorList>
    </citation>
    <scope>IDENTIFICATION</scope>
</reference>
<evidence type="ECO:0000259" key="20">
    <source>
        <dbReference type="SMART" id="SM00093"/>
    </source>
</evidence>
<feature type="chain" id="PRO_5018701481" description="Antithrombin-III" evidence="19">
    <location>
        <begin position="19"/>
        <end position="448"/>
    </location>
</feature>
<comment type="subcellular location">
    <subcellularLocation>
        <location evidence="1">Secreted</location>
        <location evidence="1">Extracellular space</location>
    </subcellularLocation>
</comment>
<dbReference type="FunFam" id="3.30.497.10:FF:000008">
    <property type="entry name" value="antithrombin-III isoform X1"/>
    <property type="match status" value="1"/>
</dbReference>
<dbReference type="InterPro" id="IPR023795">
    <property type="entry name" value="Serpin_CS"/>
</dbReference>